<sequence>MTEETSSHIGGRLREIRKRRGLTQQGLASASGVSLSLVRKLEQGERPDTRLETARRLAVALRVPTSRLIADRHEEGADPQTVDRWAAVREALLTPAPSGPDEPPTLDGVRDAIKAAVPLFASDQFAELSTILPALLRDADALVEVSSAARRVRGRLLQLTGWLLTQTRQFDAAEAVMERAMDDAADRLDAAATVSTQCWLLLRRGSVADARELAIQWADEVEPRMSRATPEDLSAWGWLLLRASAASIRDNRPGEADDTLRLAKSAAVATGQEWTPAGDFLRTFGPVTVALKQAETAMIADRPDQVLRLAASIPTQGLRPSSNNLNRHRLDVANARVRQRQYAEAVEVLNAVRQAAPQWLAHQRYARDIVERIVTRRRTLTGEIRELADTVGLPI</sequence>
<dbReference type="Pfam" id="PF13560">
    <property type="entry name" value="HTH_31"/>
    <property type="match status" value="1"/>
</dbReference>
<evidence type="ECO:0000256" key="1">
    <source>
        <dbReference type="ARBA" id="ARBA00023125"/>
    </source>
</evidence>
<evidence type="ECO:0000313" key="4">
    <source>
        <dbReference type="Proteomes" id="UP001216579"/>
    </source>
</evidence>
<gene>
    <name evidence="3" type="ORF">P3G67_07510</name>
</gene>
<accession>A0ABT5ZGX7</accession>
<dbReference type="PROSITE" id="PS50943">
    <property type="entry name" value="HTH_CROC1"/>
    <property type="match status" value="1"/>
</dbReference>
<comment type="caution">
    <text evidence="3">The sequence shown here is derived from an EMBL/GenBank/DDBJ whole genome shotgun (WGS) entry which is preliminary data.</text>
</comment>
<dbReference type="PANTHER" id="PTHR46797:SF1">
    <property type="entry name" value="METHYLPHOSPHONATE SYNTHASE"/>
    <property type="match status" value="1"/>
</dbReference>
<dbReference type="Proteomes" id="UP001216579">
    <property type="component" value="Unassembled WGS sequence"/>
</dbReference>
<proteinExistence type="predicted"/>
<dbReference type="RefSeq" id="WP_276092737.1">
    <property type="nucleotide sequence ID" value="NZ_JARJBC010000003.1"/>
</dbReference>
<dbReference type="SUPFAM" id="SSF47413">
    <property type="entry name" value="lambda repressor-like DNA-binding domains"/>
    <property type="match status" value="1"/>
</dbReference>
<protein>
    <submittedName>
        <fullName evidence="3">Helix-turn-helix transcriptional regulator</fullName>
    </submittedName>
</protein>
<reference evidence="3 4" key="1">
    <citation type="submission" date="2023-03" db="EMBL/GenBank/DDBJ databases">
        <title>Draft genome sequence of Streptomyces sp. RB6PN23 isolated from peat swamp forest in Thailand.</title>
        <authorList>
            <person name="Klaysubun C."/>
            <person name="Duangmal K."/>
        </authorList>
    </citation>
    <scope>NUCLEOTIDE SEQUENCE [LARGE SCALE GENOMIC DNA]</scope>
    <source>
        <strain evidence="3 4">RB6PN23</strain>
    </source>
</reference>
<dbReference type="PANTHER" id="PTHR46797">
    <property type="entry name" value="HTH-TYPE TRANSCRIPTIONAL REGULATOR"/>
    <property type="match status" value="1"/>
</dbReference>
<name>A0ABT5ZGX7_9ACTN</name>
<evidence type="ECO:0000313" key="3">
    <source>
        <dbReference type="EMBL" id="MDF3289081.1"/>
    </source>
</evidence>
<keyword evidence="4" id="KW-1185">Reference proteome</keyword>
<organism evidence="3 4">
    <name type="scientific">Streptomyces silvisoli</name>
    <dbReference type="NCBI Taxonomy" id="3034235"/>
    <lineage>
        <taxon>Bacteria</taxon>
        <taxon>Bacillati</taxon>
        <taxon>Actinomycetota</taxon>
        <taxon>Actinomycetes</taxon>
        <taxon>Kitasatosporales</taxon>
        <taxon>Streptomycetaceae</taxon>
        <taxon>Streptomyces</taxon>
    </lineage>
</organism>
<evidence type="ECO:0000259" key="2">
    <source>
        <dbReference type="PROSITE" id="PS50943"/>
    </source>
</evidence>
<dbReference type="Gene3D" id="1.10.260.40">
    <property type="entry name" value="lambda repressor-like DNA-binding domains"/>
    <property type="match status" value="1"/>
</dbReference>
<dbReference type="InterPro" id="IPR050807">
    <property type="entry name" value="TransReg_Diox_bact_type"/>
</dbReference>
<dbReference type="SMART" id="SM00530">
    <property type="entry name" value="HTH_XRE"/>
    <property type="match status" value="1"/>
</dbReference>
<dbReference type="InterPro" id="IPR010982">
    <property type="entry name" value="Lambda_DNA-bd_dom_sf"/>
</dbReference>
<feature type="domain" description="HTH cro/C1-type" evidence="2">
    <location>
        <begin position="13"/>
        <end position="68"/>
    </location>
</feature>
<dbReference type="InterPro" id="IPR001387">
    <property type="entry name" value="Cro/C1-type_HTH"/>
</dbReference>
<keyword evidence="1" id="KW-0238">DNA-binding</keyword>
<dbReference type="EMBL" id="JARJBC010000003">
    <property type="protein sequence ID" value="MDF3289081.1"/>
    <property type="molecule type" value="Genomic_DNA"/>
</dbReference>
<dbReference type="CDD" id="cd00093">
    <property type="entry name" value="HTH_XRE"/>
    <property type="match status" value="1"/>
</dbReference>